<dbReference type="AlphaFoldDB" id="A0A9P6FXA8"/>
<keyword evidence="1" id="KW-0812">Transmembrane</keyword>
<name>A0A9P6FXA8_9FUNG</name>
<dbReference type="Proteomes" id="UP000780801">
    <property type="component" value="Unassembled WGS sequence"/>
</dbReference>
<proteinExistence type="predicted"/>
<sequence>MSTMFQNTAVKTIAAARSIHSSATVRSAAVSIGHHVSMNASPDGISTTSKAAKAIAYTAVGTATVLGGVSILFKDEVVYWTPNVR</sequence>
<dbReference type="EMBL" id="JAABOA010000769">
    <property type="protein sequence ID" value="KAF9583229.1"/>
    <property type="molecule type" value="Genomic_DNA"/>
</dbReference>
<feature type="non-terminal residue" evidence="2">
    <location>
        <position position="85"/>
    </location>
</feature>
<feature type="transmembrane region" description="Helical" evidence="1">
    <location>
        <begin position="54"/>
        <end position="73"/>
    </location>
</feature>
<comment type="caution">
    <text evidence="2">The sequence shown here is derived from an EMBL/GenBank/DDBJ whole genome shotgun (WGS) entry which is preliminary data.</text>
</comment>
<keyword evidence="3" id="KW-1185">Reference proteome</keyword>
<organism evidence="2 3">
    <name type="scientific">Lunasporangiospora selenospora</name>
    <dbReference type="NCBI Taxonomy" id="979761"/>
    <lineage>
        <taxon>Eukaryota</taxon>
        <taxon>Fungi</taxon>
        <taxon>Fungi incertae sedis</taxon>
        <taxon>Mucoromycota</taxon>
        <taxon>Mortierellomycotina</taxon>
        <taxon>Mortierellomycetes</taxon>
        <taxon>Mortierellales</taxon>
        <taxon>Mortierellaceae</taxon>
        <taxon>Lunasporangiospora</taxon>
    </lineage>
</organism>
<evidence type="ECO:0000256" key="1">
    <source>
        <dbReference type="SAM" id="Phobius"/>
    </source>
</evidence>
<protein>
    <submittedName>
        <fullName evidence="2">Uncharacterized protein</fullName>
    </submittedName>
</protein>
<keyword evidence="1" id="KW-1133">Transmembrane helix</keyword>
<accession>A0A9P6FXA8</accession>
<dbReference type="OrthoDB" id="2437644at2759"/>
<evidence type="ECO:0000313" key="3">
    <source>
        <dbReference type="Proteomes" id="UP000780801"/>
    </source>
</evidence>
<evidence type="ECO:0000313" key="2">
    <source>
        <dbReference type="EMBL" id="KAF9583229.1"/>
    </source>
</evidence>
<reference evidence="2" key="1">
    <citation type="journal article" date="2020" name="Fungal Divers.">
        <title>Resolving the Mortierellaceae phylogeny through synthesis of multi-gene phylogenetics and phylogenomics.</title>
        <authorList>
            <person name="Vandepol N."/>
            <person name="Liber J."/>
            <person name="Desiro A."/>
            <person name="Na H."/>
            <person name="Kennedy M."/>
            <person name="Barry K."/>
            <person name="Grigoriev I.V."/>
            <person name="Miller A.N."/>
            <person name="O'Donnell K."/>
            <person name="Stajich J.E."/>
            <person name="Bonito G."/>
        </authorList>
    </citation>
    <scope>NUCLEOTIDE SEQUENCE</scope>
    <source>
        <strain evidence="2">KOD1015</strain>
    </source>
</reference>
<gene>
    <name evidence="2" type="ORF">BGW38_009977</name>
</gene>
<keyword evidence="1" id="KW-0472">Membrane</keyword>